<keyword evidence="1" id="KW-1133">Transmembrane helix</keyword>
<evidence type="ECO:0000256" key="1">
    <source>
        <dbReference type="SAM" id="Phobius"/>
    </source>
</evidence>
<dbReference type="RefSeq" id="WP_090665667.1">
    <property type="nucleotide sequence ID" value="NZ_FOUF01000001.1"/>
</dbReference>
<proteinExistence type="predicted"/>
<accession>A0A1I4KZ56</accession>
<dbReference type="InterPro" id="IPR011836">
    <property type="entry name" value="YhdP"/>
</dbReference>
<protein>
    <submittedName>
        <fullName evidence="3">TIGR02099 family protein</fullName>
    </submittedName>
</protein>
<feature type="domain" description="YhdP central" evidence="2">
    <location>
        <begin position="10"/>
        <end position="1280"/>
    </location>
</feature>
<dbReference type="EMBL" id="FOUF01000001">
    <property type="protein sequence ID" value="SFL84072.1"/>
    <property type="molecule type" value="Genomic_DNA"/>
</dbReference>
<dbReference type="PANTHER" id="PTHR38690">
    <property type="entry name" value="PROTEASE-RELATED"/>
    <property type="match status" value="1"/>
</dbReference>
<reference evidence="3 4" key="1">
    <citation type="submission" date="2016-10" db="EMBL/GenBank/DDBJ databases">
        <authorList>
            <person name="de Groot N.N."/>
        </authorList>
    </citation>
    <scope>NUCLEOTIDE SEQUENCE [LARGE SCALE GENOMIC DNA]</scope>
    <source>
        <strain evidence="3 4">Nm146</strain>
    </source>
</reference>
<dbReference type="STRING" id="52442.SAMN05421880_101106"/>
<keyword evidence="1" id="KW-0472">Membrane</keyword>
<keyword evidence="1" id="KW-0812">Transmembrane</keyword>
<evidence type="ECO:0000313" key="4">
    <source>
        <dbReference type="Proteomes" id="UP000199561"/>
    </source>
</evidence>
<keyword evidence="4" id="KW-1185">Reference proteome</keyword>
<evidence type="ECO:0000259" key="2">
    <source>
        <dbReference type="Pfam" id="PF13116"/>
    </source>
</evidence>
<feature type="transmembrane region" description="Helical" evidence="1">
    <location>
        <begin position="12"/>
        <end position="38"/>
    </location>
</feature>
<dbReference type="Pfam" id="PF13116">
    <property type="entry name" value="YhdP"/>
    <property type="match status" value="1"/>
</dbReference>
<dbReference type="PANTHER" id="PTHR38690:SF1">
    <property type="entry name" value="PROTEASE"/>
    <property type="match status" value="1"/>
</dbReference>
<organism evidence="3 4">
    <name type="scientific">Nitrosomonas nitrosa</name>
    <dbReference type="NCBI Taxonomy" id="52442"/>
    <lineage>
        <taxon>Bacteria</taxon>
        <taxon>Pseudomonadati</taxon>
        <taxon>Pseudomonadota</taxon>
        <taxon>Betaproteobacteria</taxon>
        <taxon>Nitrosomonadales</taxon>
        <taxon>Nitrosomonadaceae</taxon>
        <taxon>Nitrosomonas</taxon>
    </lineage>
</organism>
<name>A0A1I4KZ56_9PROT</name>
<dbReference type="Proteomes" id="UP000199561">
    <property type="component" value="Unassembled WGS sequence"/>
</dbReference>
<dbReference type="InterPro" id="IPR025263">
    <property type="entry name" value="YhdP_central"/>
</dbReference>
<evidence type="ECO:0000313" key="3">
    <source>
        <dbReference type="EMBL" id="SFL84072.1"/>
    </source>
</evidence>
<dbReference type="NCBIfam" id="TIGR02099">
    <property type="entry name" value="YhdP family protein"/>
    <property type="match status" value="1"/>
</dbReference>
<sequence>MMLSFFKRSVFALRWLGWTLFAVIMSFCLLLLLLRYWLLPDIERYRPHIAAAISQVAGQQISIERIDANWDGLRPYLQLHGVRVHDRYGSLVLILTELDGTFAWRSLLYGELRFRAIRIERPVLIVRRDLDGVLHIAGGMFDQDEADTGFFDWLLRQRQLTINNADVFWLDELRAAPVLYLNAVSLLMRNQDGLHRFGLRATPPAEVAAPIDIRGEFTGASVSAKDRWRGRLFVQLDHVDLAVLQTWLPFPNSLQFDHGSGAFRAWIGVDSESVIGWTADMNFNETRLHWAGSSPKLDLGHVRGRVGWKKYDDGEQSGDEWFAQQLSVATHDRRFIKPMNITWQRKAGGETDALANALRIDDLDVSALTSLAHHLPIASAMQQQIARWAPQGIIDHAQLAWQGDWQTPRVFDGKVSFRKLAVNQLGKIASVSGISGSVEMTEQNGALSLDSDKVSVTWSGAAGESIEFDHVAALIDWQQFSDLALTVFELHRVSFANNYIAGTMHGRYQDRSGQSGAIDLGGKLTYAEAGYLSRYLTRLVNQEKPPSWLANSAITGWLDDFQFYVRGDVNQLFAGQRQSQVVKFSTKITDAAVKLPDGWPAMTGVRAAVSLEDRRLKMTVHQAKAGEIALTNARLQIENIFAPDPVLRVSGVAEGATQHIIDLVEKVPLSGRAATGFSSLGKVSGIGKLQWEATWPLGPPQAGRALDLQGRYELIDNEIDLEDGFASLSKLNGTLAFTQSTVSIAGLKGQALGGPMTVDVTTLPGGELRIAAAGQVDFDRLHALNPGKPTTPLQLWLQFLRGATDWSAVFDMSEKGVGVKLESTLAGAVSSLPGPFSKSAAERVPFSFVRNLTDLNQEVLQFRVGDIMTAEIRRTRDEDGHFIPVRGVMSFQTAPEELPVAVMTKVHGAISSLEWDRWQALFRRHDEMVALSGRQGRGVKALLTDRIVFDLDIGRLDFLESRFNAFSFRADKQGFLWDATVVSAEVVGKIAWDGGVKRKAVARLKKLAMPEAVPDPHMTEEKRNQPKNWPTIDLQAEALFAKEKPLGELILLAQQQRDGWHIDSLRVTHADSAFSMQGVWQNQRAPFQMQAEIRLQANNIGKFLTRVGYPGRIARGEGKLEGSLTWQGEPFSLHFPSLSGKLRVAAQRGQFTKFKPGMSKLLGIFDLKSIPRRLTLDFYDVFSQGFGFEDILGDVKIENGVAETHELQIAGSAAYLAVSGEINLVEETQSLLVKMFPSLGLATPVVGIASMIANQSLKDPFDRVLFNEYAITGTWDEPVVVKSQSAPESKE</sequence>
<gene>
    <name evidence="3" type="ORF">SAMN05421880_101106</name>
</gene>